<dbReference type="Proteomes" id="UP000316316">
    <property type="component" value="Unassembled WGS sequence"/>
</dbReference>
<gene>
    <name evidence="1" type="ORF">AUF17_17485</name>
</gene>
<dbReference type="EMBL" id="PDXQ01000002">
    <property type="protein sequence ID" value="TRZ28508.1"/>
    <property type="molecule type" value="Genomic_DNA"/>
</dbReference>
<organism evidence="1 2">
    <name type="scientific">Enterococcus avium</name>
    <name type="common">Streptococcus avium</name>
    <dbReference type="NCBI Taxonomy" id="33945"/>
    <lineage>
        <taxon>Bacteria</taxon>
        <taxon>Bacillati</taxon>
        <taxon>Bacillota</taxon>
        <taxon>Bacilli</taxon>
        <taxon>Lactobacillales</taxon>
        <taxon>Enterococcaceae</taxon>
        <taxon>Enterococcus</taxon>
    </lineage>
</organism>
<reference evidence="1 2" key="1">
    <citation type="submission" date="2017-10" db="EMBL/GenBank/DDBJ databases">
        <title>FDA dAtabase for Regulatory Grade micrObial Sequences (FDA-ARGOS): Supporting development and validation of Infectious Disease Dx tests.</title>
        <authorList>
            <person name="Campos J."/>
            <person name="Goldberg B."/>
            <person name="Tallon L.J."/>
            <person name="Sadzewicz L."/>
            <person name="Sengamalay N."/>
            <person name="Ott S."/>
            <person name="Godinez A."/>
            <person name="Nagaraj S."/>
            <person name="Vyas G."/>
            <person name="Aluvathingal J."/>
            <person name="Nadendla S."/>
            <person name="Geyer C."/>
            <person name="Nandy P."/>
            <person name="Hobson J."/>
            <person name="Sichtig H."/>
        </authorList>
    </citation>
    <scope>NUCLEOTIDE SEQUENCE [LARGE SCALE GENOMIC DNA]</scope>
    <source>
        <strain evidence="1 2">FDAARGOS_185</strain>
    </source>
</reference>
<comment type="caution">
    <text evidence="1">The sequence shown here is derived from an EMBL/GenBank/DDBJ whole genome shotgun (WGS) entry which is preliminary data.</text>
</comment>
<accession>A0A8B5VWY8</accession>
<proteinExistence type="predicted"/>
<sequence>MFVINVIGVVMIVMVFGVLVPRLFVHFQLTKVEKDPQHSQEFRRKLRIVQQLASQKNTVFLLVISWLLATALLLLMISYFRMEDQLAKTQQRVVQVEEVVQRVKNEQKMLISKVPLRSYPEEGLGLESMAWEKVFDENQQESLQPKIETELSQKLAPYFGLAQAIVSIDVPSQTLSLSLTGNTENEDNQKMIEANVNTFINEAKTIPKLTQIHIEVLVTAEEKDKTVYNETFLRKKDDQKFSKIENTSSDQKGKG</sequence>
<dbReference type="RefSeq" id="WP_016179047.1">
    <property type="nucleotide sequence ID" value="NZ_CAAKNX010000128.1"/>
</dbReference>
<dbReference type="GeneID" id="69570162"/>
<evidence type="ECO:0000313" key="1">
    <source>
        <dbReference type="EMBL" id="TRZ28508.1"/>
    </source>
</evidence>
<evidence type="ECO:0000313" key="2">
    <source>
        <dbReference type="Proteomes" id="UP000316316"/>
    </source>
</evidence>
<name>A0A8B5VWY8_ENTAV</name>
<dbReference type="AlphaFoldDB" id="A0A8B5VWY8"/>
<protein>
    <submittedName>
        <fullName evidence="1">Uncharacterized protein</fullName>
    </submittedName>
</protein>